<evidence type="ECO:0000259" key="4">
    <source>
        <dbReference type="Pfam" id="PF00294"/>
    </source>
</evidence>
<dbReference type="Pfam" id="PF00294">
    <property type="entry name" value="PfkB"/>
    <property type="match status" value="2"/>
</dbReference>
<dbReference type="RefSeq" id="WP_341843712.1">
    <property type="nucleotide sequence ID" value="NZ_CP149792.1"/>
</dbReference>
<accession>A0ABZ2ZBL8</accession>
<keyword evidence="6" id="KW-1185">Reference proteome</keyword>
<dbReference type="Gene3D" id="3.40.1190.20">
    <property type="match status" value="1"/>
</dbReference>
<dbReference type="CDD" id="cd01166">
    <property type="entry name" value="KdgK"/>
    <property type="match status" value="1"/>
</dbReference>
<keyword evidence="3 5" id="KW-0418">Kinase</keyword>
<evidence type="ECO:0000256" key="2">
    <source>
        <dbReference type="ARBA" id="ARBA00022679"/>
    </source>
</evidence>
<gene>
    <name evidence="5" type="ORF">WJU22_13260</name>
</gene>
<reference evidence="5 6" key="1">
    <citation type="submission" date="2024-03" db="EMBL/GenBank/DDBJ databases">
        <title>Chitinophaga caseinilytica sp. nov., a casein hydrolysing bacterium isolated from forest soil.</title>
        <authorList>
            <person name="Lee D.S."/>
            <person name="Han D.M."/>
            <person name="Baek J.H."/>
            <person name="Choi D.G."/>
            <person name="Jeon J.H."/>
            <person name="Jeon C.O."/>
        </authorList>
    </citation>
    <scope>NUCLEOTIDE SEQUENCE [LARGE SCALE GENOMIC DNA]</scope>
    <source>
        <strain evidence="5 6">KACC 19118</strain>
    </source>
</reference>
<sequence>MNPALATFGELLLRLHSGGDSRFLHTSGYIPYYAGAEANLCVLLARLGIPAQYVTRVPDNDLALAGIAQLRGHGVGVEKVLYGGRKLGLYFSETGNHIRPVQVIYDRAGSAFSELQPGMVDWESFLKDQTHFHWTGISPALSATVADVCAEAIDIARSRDLVISADLNYRSRLWQYGKHPNEVMPALLKHCHIAIADLDACNVYFGMTTDPSLPWTRRFEIAAQELQARFMPETHTLAMSFRVPENDRLHYTAALMSGGKAYFSRLKIALPQVKESIGTGDAFAGGLLYGTMTGLSPQETIDFATACGVLKQSVPGDWPLFSKSEIEAMVAQGINTRISR</sequence>
<dbReference type="PANTHER" id="PTHR43320">
    <property type="entry name" value="SUGAR KINASE"/>
    <property type="match status" value="1"/>
</dbReference>
<dbReference type="Proteomes" id="UP001449657">
    <property type="component" value="Chromosome"/>
</dbReference>
<feature type="domain" description="Carbohydrate kinase PfkB" evidence="4">
    <location>
        <begin position="32"/>
        <end position="196"/>
    </location>
</feature>
<name>A0ABZ2ZBL8_9BACT</name>
<comment type="similarity">
    <text evidence="1">Belongs to the carbohydrate kinase PfkB family.</text>
</comment>
<dbReference type="InterPro" id="IPR011611">
    <property type="entry name" value="PfkB_dom"/>
</dbReference>
<evidence type="ECO:0000256" key="3">
    <source>
        <dbReference type="ARBA" id="ARBA00022777"/>
    </source>
</evidence>
<protein>
    <submittedName>
        <fullName evidence="5">Sugar kinase</fullName>
    </submittedName>
</protein>
<organism evidence="5 6">
    <name type="scientific">Chitinophaga caseinilytica</name>
    <dbReference type="NCBI Taxonomy" id="2267521"/>
    <lineage>
        <taxon>Bacteria</taxon>
        <taxon>Pseudomonadati</taxon>
        <taxon>Bacteroidota</taxon>
        <taxon>Chitinophagia</taxon>
        <taxon>Chitinophagales</taxon>
        <taxon>Chitinophagaceae</taxon>
        <taxon>Chitinophaga</taxon>
    </lineage>
</organism>
<dbReference type="SUPFAM" id="SSF53613">
    <property type="entry name" value="Ribokinase-like"/>
    <property type="match status" value="1"/>
</dbReference>
<feature type="domain" description="Carbohydrate kinase PfkB" evidence="4">
    <location>
        <begin position="272"/>
        <end position="313"/>
    </location>
</feature>
<dbReference type="InterPro" id="IPR029056">
    <property type="entry name" value="Ribokinase-like"/>
</dbReference>
<dbReference type="PANTHER" id="PTHR43320:SF2">
    <property type="entry name" value="2-DEHYDRO-3-DEOXYGLUCONOKINASE_2-DEHYDRO-3-DEOXYGALACTONOKINASE"/>
    <property type="match status" value="1"/>
</dbReference>
<evidence type="ECO:0000313" key="5">
    <source>
        <dbReference type="EMBL" id="WZN49137.1"/>
    </source>
</evidence>
<evidence type="ECO:0000256" key="1">
    <source>
        <dbReference type="ARBA" id="ARBA00010688"/>
    </source>
</evidence>
<evidence type="ECO:0000313" key="6">
    <source>
        <dbReference type="Proteomes" id="UP001449657"/>
    </source>
</evidence>
<keyword evidence="2" id="KW-0808">Transferase</keyword>
<dbReference type="InterPro" id="IPR052700">
    <property type="entry name" value="Carb_kinase_PfkB-like"/>
</dbReference>
<proteinExistence type="inferred from homology"/>
<dbReference type="EMBL" id="CP150096">
    <property type="protein sequence ID" value="WZN49137.1"/>
    <property type="molecule type" value="Genomic_DNA"/>
</dbReference>
<dbReference type="GO" id="GO:0016301">
    <property type="term" value="F:kinase activity"/>
    <property type="evidence" value="ECO:0007669"/>
    <property type="project" value="UniProtKB-KW"/>
</dbReference>